<evidence type="ECO:0000256" key="5">
    <source>
        <dbReference type="ARBA" id="ARBA00023136"/>
    </source>
</evidence>
<protein>
    <submittedName>
        <fullName evidence="9">Transporter permease</fullName>
    </submittedName>
</protein>
<organism evidence="9 10">
    <name type="scientific">Roseivirga ehrenbergii (strain DSM 102268 / JCM 13514 / KCTC 12282 / NCIMB 14502 / KMM 6017)</name>
    <dbReference type="NCBI Taxonomy" id="279360"/>
    <lineage>
        <taxon>Bacteria</taxon>
        <taxon>Pseudomonadati</taxon>
        <taxon>Bacteroidota</taxon>
        <taxon>Cytophagia</taxon>
        <taxon>Cytophagales</taxon>
        <taxon>Roseivirgaceae</taxon>
        <taxon>Roseivirga</taxon>
    </lineage>
</organism>
<feature type="transmembrane region" description="Helical" evidence="6">
    <location>
        <begin position="752"/>
        <end position="772"/>
    </location>
</feature>
<dbReference type="AlphaFoldDB" id="A0A150X162"/>
<keyword evidence="4 6" id="KW-1133">Transmembrane helix</keyword>
<feature type="transmembrane region" description="Helical" evidence="6">
    <location>
        <begin position="338"/>
        <end position="357"/>
    </location>
</feature>
<dbReference type="InterPro" id="IPR050250">
    <property type="entry name" value="Macrolide_Exporter_MacB"/>
</dbReference>
<feature type="domain" description="MacB-like periplasmic core" evidence="8">
    <location>
        <begin position="479"/>
        <end position="625"/>
    </location>
</feature>
<sequence>MFKHNLLVSYRNFLRYKSAFLINLIGLSTGLACTLLIYLWVTDELSVDKFHKLDDQLFQVMLHHEESGTLNTQEDTQAILAEALEQEVPEIEIGLQATPSFWFGKMPLTTSEKTIKASGRFAGKRYFELFTFPLIYGSATSALVNKESIAISESLATSLFGNPEKAMGQNIKWQVLEFSKDLQVSGVFEDVPANSTEEFDFVLPFDIFADMLGEGKHWGNYNALTYVKLAKGTDVDQLNEKLAPFVKEKAPKSNVTPFVRPYSDKYLYSNYENGVQSGGRIEYVRLFSIISIFILLIACINFMNLSTAKASRRTKEIGVKKAIGARREALIWQYLEEAFLMTFISILVALVLVVLILPQFNVITGKQIVFQLSSNLLILLFAILVITGLIAGSYPALYLSGFKVTTILKGKIKNSLGELWVRKGLVVFQFTLSVVLIAAVLVVSKQIEFVQNKNIGYNKENLILFANEGKVTENLDTFIDQLKNTPGVINAGGTQHTIISGGSYTTDVHWPEKNEDVQTRFGNMTVTYDFIETLGVDIIEGRSFSRELTTDISKLIINQEAVKVMRLINPIGQTVRLWGKDMQIIGVVEDFNFSSLHEPITPMFFKLEDQRMMNILVRIEPGQERNTIDRISKLYKEYNAGFDFNYTFLDQDYAIQYASEERISTLSKYFGGIAIIISCLGIFGLAAFTAERRSKEIGVRKALGASNSNIVRLLSVDFNQMIVLAILIALPLSYFLLKSWLDEFAYHIDLEIWYFLLAGLAALVIAWLTVGLQTFKAAKANPVKSLRSE</sequence>
<feature type="domain" description="ABC3 transporter permease C-terminal" evidence="7">
    <location>
        <begin position="670"/>
        <end position="782"/>
    </location>
</feature>
<evidence type="ECO:0000259" key="8">
    <source>
        <dbReference type="Pfam" id="PF12704"/>
    </source>
</evidence>
<feature type="transmembrane region" description="Helical" evidence="6">
    <location>
        <begin position="420"/>
        <end position="443"/>
    </location>
</feature>
<accession>A0A150X162</accession>
<dbReference type="STRING" id="279360.MB14_08390"/>
<evidence type="ECO:0000256" key="1">
    <source>
        <dbReference type="ARBA" id="ARBA00004651"/>
    </source>
</evidence>
<evidence type="ECO:0000256" key="4">
    <source>
        <dbReference type="ARBA" id="ARBA00022989"/>
    </source>
</evidence>
<keyword evidence="2" id="KW-1003">Cell membrane</keyword>
<dbReference type="PROSITE" id="PS51257">
    <property type="entry name" value="PROKAR_LIPOPROTEIN"/>
    <property type="match status" value="1"/>
</dbReference>
<reference evidence="9" key="1">
    <citation type="submission" date="2016-01" db="EMBL/GenBank/DDBJ databases">
        <title>Genome sequencing of Roseivirga ehrenbergii KMM 6017.</title>
        <authorList>
            <person name="Selvaratnam C."/>
            <person name="Thevarajoo S."/>
            <person name="Goh K.M."/>
            <person name="Ee R."/>
            <person name="Chan K.-G."/>
            <person name="Chong C.S."/>
        </authorList>
    </citation>
    <scope>NUCLEOTIDE SEQUENCE [LARGE SCALE GENOMIC DNA]</scope>
    <source>
        <strain evidence="9">KMM 6017</strain>
    </source>
</reference>
<proteinExistence type="predicted"/>
<dbReference type="InterPro" id="IPR025857">
    <property type="entry name" value="MacB_PCD"/>
</dbReference>
<dbReference type="EMBL" id="LQZQ01000049">
    <property type="protein sequence ID" value="KYG72302.1"/>
    <property type="molecule type" value="Genomic_DNA"/>
</dbReference>
<dbReference type="Pfam" id="PF02687">
    <property type="entry name" value="FtsX"/>
    <property type="match status" value="2"/>
</dbReference>
<dbReference type="GO" id="GO:0005886">
    <property type="term" value="C:plasma membrane"/>
    <property type="evidence" value="ECO:0007669"/>
    <property type="project" value="UniProtKB-SubCell"/>
</dbReference>
<keyword evidence="3 6" id="KW-0812">Transmembrane</keyword>
<dbReference type="Proteomes" id="UP000075583">
    <property type="component" value="Unassembled WGS sequence"/>
</dbReference>
<feature type="domain" description="MacB-like periplasmic core" evidence="8">
    <location>
        <begin position="21"/>
        <end position="243"/>
    </location>
</feature>
<evidence type="ECO:0000256" key="3">
    <source>
        <dbReference type="ARBA" id="ARBA00022692"/>
    </source>
</evidence>
<comment type="caution">
    <text evidence="9">The sequence shown here is derived from an EMBL/GenBank/DDBJ whole genome shotgun (WGS) entry which is preliminary data.</text>
</comment>
<gene>
    <name evidence="9" type="ORF">MB14_08390</name>
</gene>
<feature type="transmembrane region" description="Helical" evidence="6">
    <location>
        <begin position="283"/>
        <end position="305"/>
    </location>
</feature>
<dbReference type="PANTHER" id="PTHR30572">
    <property type="entry name" value="MEMBRANE COMPONENT OF TRANSPORTER-RELATED"/>
    <property type="match status" value="1"/>
</dbReference>
<evidence type="ECO:0000313" key="10">
    <source>
        <dbReference type="Proteomes" id="UP000075583"/>
    </source>
</evidence>
<dbReference type="InterPro" id="IPR003838">
    <property type="entry name" value="ABC3_permease_C"/>
</dbReference>
<dbReference type="GO" id="GO:0022857">
    <property type="term" value="F:transmembrane transporter activity"/>
    <property type="evidence" value="ECO:0007669"/>
    <property type="project" value="TreeGrafter"/>
</dbReference>
<dbReference type="PANTHER" id="PTHR30572:SF18">
    <property type="entry name" value="ABC-TYPE MACROLIDE FAMILY EXPORT SYSTEM PERMEASE COMPONENT 2"/>
    <property type="match status" value="1"/>
</dbReference>
<dbReference type="OrthoDB" id="5933722at2"/>
<evidence type="ECO:0000256" key="2">
    <source>
        <dbReference type="ARBA" id="ARBA00022475"/>
    </source>
</evidence>
<feature type="domain" description="ABC3 transporter permease C-terminal" evidence="7">
    <location>
        <begin position="289"/>
        <end position="400"/>
    </location>
</feature>
<comment type="subcellular location">
    <subcellularLocation>
        <location evidence="1">Cell membrane</location>
        <topology evidence="1">Multi-pass membrane protein</topology>
    </subcellularLocation>
</comment>
<evidence type="ECO:0000256" key="6">
    <source>
        <dbReference type="SAM" id="Phobius"/>
    </source>
</evidence>
<feature type="transmembrane region" description="Helical" evidence="6">
    <location>
        <begin position="20"/>
        <end position="41"/>
    </location>
</feature>
<name>A0A150X162_ROSEK</name>
<keyword evidence="10" id="KW-1185">Reference proteome</keyword>
<evidence type="ECO:0000313" key="9">
    <source>
        <dbReference type="EMBL" id="KYG72302.1"/>
    </source>
</evidence>
<feature type="transmembrane region" description="Helical" evidence="6">
    <location>
        <begin position="377"/>
        <end position="399"/>
    </location>
</feature>
<feature type="transmembrane region" description="Helical" evidence="6">
    <location>
        <begin position="669"/>
        <end position="690"/>
    </location>
</feature>
<feature type="transmembrane region" description="Helical" evidence="6">
    <location>
        <begin position="710"/>
        <end position="732"/>
    </location>
</feature>
<evidence type="ECO:0000259" key="7">
    <source>
        <dbReference type="Pfam" id="PF02687"/>
    </source>
</evidence>
<keyword evidence="5 6" id="KW-0472">Membrane</keyword>
<dbReference type="Pfam" id="PF12704">
    <property type="entry name" value="MacB_PCD"/>
    <property type="match status" value="2"/>
</dbReference>